<dbReference type="PROSITE" id="PS50853">
    <property type="entry name" value="FN3"/>
    <property type="match status" value="1"/>
</dbReference>
<sequence length="337" mass="35477">MMRCACRSGLRSGFLAALLGVLWWSSAPAQPDPYSTVGLHWTATGDDGYVGTASSYHLRYSTNSVGSDTTGWWNNATPVSSGLPTPSPSGSQDSARVVGLQEGTTYYFVVRAVDDGLNESGFSNVAVKATASCATPSNAPQQFQAAEDSTSGNVALTWVATTDPLPTQIHVYRAVGSGGMTLLASLAASGTSYEDQTTNPNTTYRYRAAWAAPCGSNPATGEGPMTSEITIRTGGGNPPPPQPTEEPLVHAFPNPSRGPVQVRLNVTGTGDQAVLLRVYDLSGHWIATAVDGTYPPGMHQFTWPCMSRDGARVAPGFYELLGTIGSDKVREQIVLLP</sequence>
<name>A0A538SVA7_UNCEI</name>
<accession>A0A538SVA7</accession>
<dbReference type="SMART" id="SM00060">
    <property type="entry name" value="FN3"/>
    <property type="match status" value="2"/>
</dbReference>
<feature type="domain" description="Fibronectin type-III" evidence="2">
    <location>
        <begin position="139"/>
        <end position="236"/>
    </location>
</feature>
<dbReference type="Gene3D" id="2.60.40.10">
    <property type="entry name" value="Immunoglobulins"/>
    <property type="match status" value="2"/>
</dbReference>
<evidence type="ECO:0000259" key="2">
    <source>
        <dbReference type="PROSITE" id="PS50853"/>
    </source>
</evidence>
<keyword evidence="1" id="KW-0732">Signal</keyword>
<feature type="signal peptide" evidence="1">
    <location>
        <begin position="1"/>
        <end position="29"/>
    </location>
</feature>
<dbReference type="Gene3D" id="2.60.40.4070">
    <property type="match status" value="1"/>
</dbReference>
<dbReference type="EMBL" id="VBOU01000034">
    <property type="protein sequence ID" value="TMQ55309.1"/>
    <property type="molecule type" value="Genomic_DNA"/>
</dbReference>
<reference evidence="3 4" key="1">
    <citation type="journal article" date="2019" name="Nat. Microbiol.">
        <title>Mediterranean grassland soil C-N compound turnover is dependent on rainfall and depth, and is mediated by genomically divergent microorganisms.</title>
        <authorList>
            <person name="Diamond S."/>
            <person name="Andeer P.F."/>
            <person name="Li Z."/>
            <person name="Crits-Christoph A."/>
            <person name="Burstein D."/>
            <person name="Anantharaman K."/>
            <person name="Lane K.R."/>
            <person name="Thomas B.C."/>
            <person name="Pan C."/>
            <person name="Northen T.R."/>
            <person name="Banfield J.F."/>
        </authorList>
    </citation>
    <scope>NUCLEOTIDE SEQUENCE [LARGE SCALE GENOMIC DNA]</scope>
    <source>
        <strain evidence="3">WS_4</strain>
    </source>
</reference>
<dbReference type="InterPro" id="IPR003961">
    <property type="entry name" value="FN3_dom"/>
</dbReference>
<proteinExistence type="predicted"/>
<evidence type="ECO:0000313" key="4">
    <source>
        <dbReference type="Proteomes" id="UP000319829"/>
    </source>
</evidence>
<comment type="caution">
    <text evidence="3">The sequence shown here is derived from an EMBL/GenBank/DDBJ whole genome shotgun (WGS) entry which is preliminary data.</text>
</comment>
<dbReference type="InterPro" id="IPR013783">
    <property type="entry name" value="Ig-like_fold"/>
</dbReference>
<dbReference type="SUPFAM" id="SSF49265">
    <property type="entry name" value="Fibronectin type III"/>
    <property type="match status" value="1"/>
</dbReference>
<dbReference type="InterPro" id="IPR036116">
    <property type="entry name" value="FN3_sf"/>
</dbReference>
<evidence type="ECO:0000313" key="3">
    <source>
        <dbReference type="EMBL" id="TMQ55309.1"/>
    </source>
</evidence>
<protein>
    <recommendedName>
        <fullName evidence="2">Fibronectin type-III domain-containing protein</fullName>
    </recommendedName>
</protein>
<evidence type="ECO:0000256" key="1">
    <source>
        <dbReference type="SAM" id="SignalP"/>
    </source>
</evidence>
<dbReference type="Proteomes" id="UP000319829">
    <property type="component" value="Unassembled WGS sequence"/>
</dbReference>
<dbReference type="AlphaFoldDB" id="A0A538SVA7"/>
<organism evidence="3 4">
    <name type="scientific">Eiseniibacteriota bacterium</name>
    <dbReference type="NCBI Taxonomy" id="2212470"/>
    <lineage>
        <taxon>Bacteria</taxon>
        <taxon>Candidatus Eiseniibacteriota</taxon>
    </lineage>
</organism>
<gene>
    <name evidence="3" type="ORF">E6K74_03600</name>
</gene>
<dbReference type="CDD" id="cd00063">
    <property type="entry name" value="FN3"/>
    <property type="match status" value="1"/>
</dbReference>
<feature type="chain" id="PRO_5021882969" description="Fibronectin type-III domain-containing protein" evidence="1">
    <location>
        <begin position="30"/>
        <end position="337"/>
    </location>
</feature>